<dbReference type="NCBIfam" id="TIGR01163">
    <property type="entry name" value="rpe"/>
    <property type="match status" value="1"/>
</dbReference>
<evidence type="ECO:0000256" key="7">
    <source>
        <dbReference type="ARBA" id="ARBA00013188"/>
    </source>
</evidence>
<comment type="cofactor">
    <cofactor evidence="4">
        <name>Zn(2+)</name>
        <dbReference type="ChEBI" id="CHEBI:29105"/>
    </cofactor>
</comment>
<dbReference type="GO" id="GO:0005975">
    <property type="term" value="P:carbohydrate metabolic process"/>
    <property type="evidence" value="ECO:0007669"/>
    <property type="project" value="InterPro"/>
</dbReference>
<comment type="cofactor">
    <cofactor evidence="5">
        <name>Fe(2+)</name>
        <dbReference type="ChEBI" id="CHEBI:29033"/>
    </cofactor>
</comment>
<evidence type="ECO:0000256" key="1">
    <source>
        <dbReference type="ARBA" id="ARBA00001782"/>
    </source>
</evidence>
<reference evidence="10" key="1">
    <citation type="submission" date="2018-05" db="EMBL/GenBank/DDBJ databases">
        <authorList>
            <person name="Lanie J.A."/>
            <person name="Ng W.-L."/>
            <person name="Kazmierczak K.M."/>
            <person name="Andrzejewski T.M."/>
            <person name="Davidsen T.M."/>
            <person name="Wayne K.J."/>
            <person name="Tettelin H."/>
            <person name="Glass J.I."/>
            <person name="Rusch D."/>
            <person name="Podicherti R."/>
            <person name="Tsui H.-C.T."/>
            <person name="Winkler M.E."/>
        </authorList>
    </citation>
    <scope>NUCLEOTIDE SEQUENCE</scope>
</reference>
<evidence type="ECO:0000313" key="10">
    <source>
        <dbReference type="EMBL" id="SVD00947.1"/>
    </source>
</evidence>
<keyword evidence="8" id="KW-0479">Metal-binding</keyword>
<dbReference type="AlphaFoldDB" id="A0A382RV64"/>
<comment type="cofactor">
    <cofactor evidence="3">
        <name>Co(2+)</name>
        <dbReference type="ChEBI" id="CHEBI:48828"/>
    </cofactor>
</comment>
<dbReference type="GO" id="GO:0046872">
    <property type="term" value="F:metal ion binding"/>
    <property type="evidence" value="ECO:0007669"/>
    <property type="project" value="UniProtKB-KW"/>
</dbReference>
<dbReference type="Gene3D" id="3.20.20.70">
    <property type="entry name" value="Aldolase class I"/>
    <property type="match status" value="1"/>
</dbReference>
<dbReference type="GO" id="GO:0006098">
    <property type="term" value="P:pentose-phosphate shunt"/>
    <property type="evidence" value="ECO:0007669"/>
    <property type="project" value="InterPro"/>
</dbReference>
<dbReference type="InterPro" id="IPR011060">
    <property type="entry name" value="RibuloseP-bd_barrel"/>
</dbReference>
<dbReference type="GO" id="GO:0005737">
    <property type="term" value="C:cytoplasm"/>
    <property type="evidence" value="ECO:0007669"/>
    <property type="project" value="UniProtKB-ARBA"/>
</dbReference>
<gene>
    <name evidence="10" type="ORF">METZ01_LOCUS353801</name>
</gene>
<feature type="non-terminal residue" evidence="10">
    <location>
        <position position="1"/>
    </location>
</feature>
<dbReference type="PROSITE" id="PS01085">
    <property type="entry name" value="RIBUL_P_3_EPIMER_1"/>
    <property type="match status" value="1"/>
</dbReference>
<dbReference type="PANTHER" id="PTHR11749">
    <property type="entry name" value="RIBULOSE-5-PHOSPHATE-3-EPIMERASE"/>
    <property type="match status" value="1"/>
</dbReference>
<dbReference type="InterPro" id="IPR026019">
    <property type="entry name" value="Ribul_P_3_epim"/>
</dbReference>
<dbReference type="CDD" id="cd00429">
    <property type="entry name" value="RPE"/>
    <property type="match status" value="1"/>
</dbReference>
<sequence length="187" mass="19984">DLLHLDIMDGHFVPNLSYGIPVVEAIRRCTDLELDTHLMLTDPLEYVGPFVDAGADFLTIHLEACPEPAPVLRAIRDRGIGCGLAVNPGTEIDGMLPYLPDIDLALIMSVQPGFGGQSFQDHVLSKVRRVREEIDSQGLTVALEIDGGVGPKNAALCREAGARWLVAGSSVFGAADATEAIQIIRTG</sequence>
<evidence type="ECO:0000256" key="6">
    <source>
        <dbReference type="ARBA" id="ARBA00009541"/>
    </source>
</evidence>
<comment type="catalytic activity">
    <reaction evidence="1">
        <text>D-ribulose 5-phosphate = D-xylulose 5-phosphate</text>
        <dbReference type="Rhea" id="RHEA:13677"/>
        <dbReference type="ChEBI" id="CHEBI:57737"/>
        <dbReference type="ChEBI" id="CHEBI:58121"/>
        <dbReference type="EC" id="5.1.3.1"/>
    </reaction>
</comment>
<keyword evidence="9" id="KW-0413">Isomerase</keyword>
<accession>A0A382RV64</accession>
<organism evidence="10">
    <name type="scientific">marine metagenome</name>
    <dbReference type="NCBI Taxonomy" id="408172"/>
    <lineage>
        <taxon>unclassified sequences</taxon>
        <taxon>metagenomes</taxon>
        <taxon>ecological metagenomes</taxon>
    </lineage>
</organism>
<evidence type="ECO:0000256" key="8">
    <source>
        <dbReference type="ARBA" id="ARBA00022723"/>
    </source>
</evidence>
<evidence type="ECO:0000256" key="5">
    <source>
        <dbReference type="ARBA" id="ARBA00001954"/>
    </source>
</evidence>
<name>A0A382RV64_9ZZZZ</name>
<dbReference type="SUPFAM" id="SSF51366">
    <property type="entry name" value="Ribulose-phoshate binding barrel"/>
    <property type="match status" value="1"/>
</dbReference>
<dbReference type="PROSITE" id="PS01086">
    <property type="entry name" value="RIBUL_P_3_EPIMER_2"/>
    <property type="match status" value="1"/>
</dbReference>
<evidence type="ECO:0000256" key="2">
    <source>
        <dbReference type="ARBA" id="ARBA00001936"/>
    </source>
</evidence>
<proteinExistence type="inferred from homology"/>
<comment type="similarity">
    <text evidence="6">Belongs to the ribulose-phosphate 3-epimerase family.</text>
</comment>
<dbReference type="EC" id="5.1.3.1" evidence="7"/>
<dbReference type="InterPro" id="IPR013785">
    <property type="entry name" value="Aldolase_TIM"/>
</dbReference>
<evidence type="ECO:0000256" key="3">
    <source>
        <dbReference type="ARBA" id="ARBA00001941"/>
    </source>
</evidence>
<dbReference type="FunFam" id="3.20.20.70:FF:000004">
    <property type="entry name" value="Ribulose-phosphate 3-epimerase"/>
    <property type="match status" value="1"/>
</dbReference>
<dbReference type="Pfam" id="PF00834">
    <property type="entry name" value="Ribul_P_3_epim"/>
    <property type="match status" value="1"/>
</dbReference>
<dbReference type="EMBL" id="UINC01124061">
    <property type="protein sequence ID" value="SVD00947.1"/>
    <property type="molecule type" value="Genomic_DNA"/>
</dbReference>
<dbReference type="GO" id="GO:0004750">
    <property type="term" value="F:D-ribulose-phosphate 3-epimerase activity"/>
    <property type="evidence" value="ECO:0007669"/>
    <property type="project" value="UniProtKB-EC"/>
</dbReference>
<evidence type="ECO:0000256" key="4">
    <source>
        <dbReference type="ARBA" id="ARBA00001947"/>
    </source>
</evidence>
<protein>
    <recommendedName>
        <fullName evidence="7">ribulose-phosphate 3-epimerase</fullName>
        <ecNumber evidence="7">5.1.3.1</ecNumber>
    </recommendedName>
</protein>
<dbReference type="InterPro" id="IPR000056">
    <property type="entry name" value="Ribul_P_3_epim-like"/>
</dbReference>
<evidence type="ECO:0000256" key="9">
    <source>
        <dbReference type="ARBA" id="ARBA00023235"/>
    </source>
</evidence>
<dbReference type="NCBIfam" id="NF004076">
    <property type="entry name" value="PRK05581.1-4"/>
    <property type="match status" value="1"/>
</dbReference>
<comment type="cofactor">
    <cofactor evidence="2">
        <name>Mn(2+)</name>
        <dbReference type="ChEBI" id="CHEBI:29035"/>
    </cofactor>
</comment>